<gene>
    <name evidence="11" type="primary">bimG</name>
    <name evidence="11" type="ORF">AK812_SmicGene2469</name>
</gene>
<dbReference type="InterPro" id="IPR006186">
    <property type="entry name" value="Ser/Thr-sp_prot-phosphatase"/>
</dbReference>
<name>A0A1Q9F1E5_SYMMI</name>
<comment type="catalytic activity">
    <reaction evidence="7 8">
        <text>O-phospho-L-threonyl-[protein] + H2O = L-threonyl-[protein] + phosphate</text>
        <dbReference type="Rhea" id="RHEA:47004"/>
        <dbReference type="Rhea" id="RHEA-COMP:11060"/>
        <dbReference type="Rhea" id="RHEA-COMP:11605"/>
        <dbReference type="ChEBI" id="CHEBI:15377"/>
        <dbReference type="ChEBI" id="CHEBI:30013"/>
        <dbReference type="ChEBI" id="CHEBI:43474"/>
        <dbReference type="ChEBI" id="CHEBI:61977"/>
        <dbReference type="EC" id="3.1.3.16"/>
    </reaction>
</comment>
<evidence type="ECO:0000256" key="3">
    <source>
        <dbReference type="ARBA" id="ARBA00022801"/>
    </source>
</evidence>
<dbReference type="EMBL" id="LSRX01000027">
    <property type="protein sequence ID" value="OLQ13526.1"/>
    <property type="molecule type" value="Genomic_DNA"/>
</dbReference>
<dbReference type="InterPro" id="IPR050341">
    <property type="entry name" value="PP1_catalytic_subunit"/>
</dbReference>
<proteinExistence type="inferred from homology"/>
<evidence type="ECO:0000256" key="1">
    <source>
        <dbReference type="ARBA" id="ARBA00001936"/>
    </source>
</evidence>
<comment type="similarity">
    <text evidence="8">Belongs to the PPP phosphatase family.</text>
</comment>
<organism evidence="11 12">
    <name type="scientific">Symbiodinium microadriaticum</name>
    <name type="common">Dinoflagellate</name>
    <name type="synonym">Zooxanthella microadriatica</name>
    <dbReference type="NCBI Taxonomy" id="2951"/>
    <lineage>
        <taxon>Eukaryota</taxon>
        <taxon>Sar</taxon>
        <taxon>Alveolata</taxon>
        <taxon>Dinophyceae</taxon>
        <taxon>Suessiales</taxon>
        <taxon>Symbiodiniaceae</taxon>
        <taxon>Symbiodinium</taxon>
    </lineage>
</organism>
<keyword evidence="5" id="KW-0464">Manganese</keyword>
<dbReference type="OrthoDB" id="10310774at2759"/>
<reference evidence="11 12" key="1">
    <citation type="submission" date="2016-02" db="EMBL/GenBank/DDBJ databases">
        <title>Genome analysis of coral dinoflagellate symbionts highlights evolutionary adaptations to a symbiotic lifestyle.</title>
        <authorList>
            <person name="Aranda M."/>
            <person name="Li Y."/>
            <person name="Liew Y.J."/>
            <person name="Baumgarten S."/>
            <person name="Simakov O."/>
            <person name="Wilson M."/>
            <person name="Piel J."/>
            <person name="Ashoor H."/>
            <person name="Bougouffa S."/>
            <person name="Bajic V.B."/>
            <person name="Ryu T."/>
            <person name="Ravasi T."/>
            <person name="Bayer T."/>
            <person name="Micklem G."/>
            <person name="Kim H."/>
            <person name="Bhak J."/>
            <person name="Lajeunesse T.C."/>
            <person name="Voolstra C.R."/>
        </authorList>
    </citation>
    <scope>NUCLEOTIDE SEQUENCE [LARGE SCALE GENOMIC DNA]</scope>
    <source>
        <strain evidence="11 12">CCMP2467</strain>
    </source>
</reference>
<protein>
    <recommendedName>
        <fullName evidence="8">Serine/threonine-protein phosphatase</fullName>
        <ecNumber evidence="8">3.1.3.16</ecNumber>
    </recommendedName>
</protein>
<feature type="signal peptide" evidence="9">
    <location>
        <begin position="1"/>
        <end position="18"/>
    </location>
</feature>
<evidence type="ECO:0000256" key="2">
    <source>
        <dbReference type="ARBA" id="ARBA00022723"/>
    </source>
</evidence>
<dbReference type="InterPro" id="IPR037401">
    <property type="entry name" value="SnoaL-like"/>
</dbReference>
<evidence type="ECO:0000313" key="11">
    <source>
        <dbReference type="EMBL" id="OLQ13526.1"/>
    </source>
</evidence>
<dbReference type="Pfam" id="PF13474">
    <property type="entry name" value="SnoaL_3"/>
    <property type="match status" value="1"/>
</dbReference>
<dbReference type="Proteomes" id="UP000186817">
    <property type="component" value="Unassembled WGS sequence"/>
</dbReference>
<dbReference type="InterPro" id="IPR031675">
    <property type="entry name" value="STPPase_N"/>
</dbReference>
<dbReference type="Pfam" id="PF16891">
    <property type="entry name" value="STPPase_N"/>
    <property type="match status" value="1"/>
</dbReference>
<dbReference type="GO" id="GO:0046872">
    <property type="term" value="F:metal ion binding"/>
    <property type="evidence" value="ECO:0007669"/>
    <property type="project" value="UniProtKB-KW"/>
</dbReference>
<dbReference type="CDD" id="cd07414">
    <property type="entry name" value="MPP_PP1_PPKL"/>
    <property type="match status" value="1"/>
</dbReference>
<evidence type="ECO:0000313" key="12">
    <source>
        <dbReference type="Proteomes" id="UP000186817"/>
    </source>
</evidence>
<dbReference type="PROSITE" id="PS00125">
    <property type="entry name" value="SER_THR_PHOSPHATASE"/>
    <property type="match status" value="1"/>
</dbReference>
<accession>A0A1Q9F1E5</accession>
<feature type="domain" description="Serine/threonine specific protein phosphatases" evidence="10">
    <location>
        <begin position="421"/>
        <end position="426"/>
    </location>
</feature>
<dbReference type="InterPro" id="IPR029052">
    <property type="entry name" value="Metallo-depent_PP-like"/>
</dbReference>
<evidence type="ECO:0000256" key="8">
    <source>
        <dbReference type="RuleBase" id="RU004273"/>
    </source>
</evidence>
<dbReference type="SUPFAM" id="SSF54427">
    <property type="entry name" value="NTF2-like"/>
    <property type="match status" value="1"/>
</dbReference>
<evidence type="ECO:0000256" key="6">
    <source>
        <dbReference type="ARBA" id="ARBA00047761"/>
    </source>
</evidence>
<dbReference type="InterPro" id="IPR032710">
    <property type="entry name" value="NTF2-like_dom_sf"/>
</dbReference>
<dbReference type="GO" id="GO:0005634">
    <property type="term" value="C:nucleus"/>
    <property type="evidence" value="ECO:0007669"/>
    <property type="project" value="TreeGrafter"/>
</dbReference>
<dbReference type="InterPro" id="IPR004843">
    <property type="entry name" value="Calcineurin-like_PHP"/>
</dbReference>
<dbReference type="SMART" id="SM00156">
    <property type="entry name" value="PP2Ac"/>
    <property type="match status" value="1"/>
</dbReference>
<keyword evidence="2" id="KW-0479">Metal-binding</keyword>
<comment type="cofactor">
    <cofactor evidence="1">
        <name>Mn(2+)</name>
        <dbReference type="ChEBI" id="CHEBI:29035"/>
    </cofactor>
</comment>
<evidence type="ECO:0000256" key="4">
    <source>
        <dbReference type="ARBA" id="ARBA00022912"/>
    </source>
</evidence>
<dbReference type="PANTHER" id="PTHR11668">
    <property type="entry name" value="SERINE/THREONINE PROTEIN PHOSPHATASE"/>
    <property type="match status" value="1"/>
</dbReference>
<dbReference type="FunFam" id="3.60.21.10:FF:000026">
    <property type="entry name" value="Serine/threonine-protein phosphatase"/>
    <property type="match status" value="1"/>
</dbReference>
<evidence type="ECO:0000256" key="7">
    <source>
        <dbReference type="ARBA" id="ARBA00048336"/>
    </source>
</evidence>
<dbReference type="Gene3D" id="3.10.450.50">
    <property type="match status" value="1"/>
</dbReference>
<sequence length="603" mass="67605">MQRHGCTLLVVLCLGTWGFRPSFLSFRPPSSRLGRVLRARSDPDDAAIFKAKEAVGEILEQLEESMKGEPGQLRAQALRLRWEALCSGKQEDPWGQLQDARAGVLEANQAFYACFNNRDLDAMSDLWASSVSKWGPLLFFNDKEDASGITCVCTHPDSSRMVGRSDILTSWFRIFSSTTLPTVTTSSEEVLLTSSDMAVVVCKEETSNGGLHEATNTFARSRSGRWYMDLETRCEACRALGVEIPTEAEAEDDVDEANFGRRMDPLQEEVAQCAVKAEGAVDIDVAWQLMMFGYRGILLGDLDPTAIVDQCLEVKGGKPGKLVNIPEVQVKGLCTAVRQIFLDQNALLELEAPLKICGDVHGQYHDLLRLFEYGGFPPDIWPRESNYLFLGDYVDRGKQSLETITLLFAYKAKFPENFFLLRGNHECASITRIYGFYDECKRRYNIKLWKQFCDVFNCMPVCAIIDEKIICMHGGLSPEISNTDQIKKLVRPTDVPDTGLICDLLWADPDKDIAGWAENDRGVSFIFGPDVVTSFLQKHDMDLVCRAHQVVEDGYEFFAKRQLITLFSAPNYCGEFDNAGAMMSIDETLMCSFKVLKPVKGKK</sequence>
<comment type="catalytic activity">
    <reaction evidence="6">
        <text>O-phospho-L-seryl-[protein] + H2O = L-seryl-[protein] + phosphate</text>
        <dbReference type="Rhea" id="RHEA:20629"/>
        <dbReference type="Rhea" id="RHEA-COMP:9863"/>
        <dbReference type="Rhea" id="RHEA-COMP:11604"/>
        <dbReference type="ChEBI" id="CHEBI:15377"/>
        <dbReference type="ChEBI" id="CHEBI:29999"/>
        <dbReference type="ChEBI" id="CHEBI:43474"/>
        <dbReference type="ChEBI" id="CHEBI:83421"/>
        <dbReference type="EC" id="3.1.3.16"/>
    </reaction>
</comment>
<evidence type="ECO:0000256" key="5">
    <source>
        <dbReference type="ARBA" id="ARBA00023211"/>
    </source>
</evidence>
<feature type="chain" id="PRO_5012096187" description="Serine/threonine-protein phosphatase" evidence="9">
    <location>
        <begin position="19"/>
        <end position="603"/>
    </location>
</feature>
<dbReference type="GO" id="GO:0004722">
    <property type="term" value="F:protein serine/threonine phosphatase activity"/>
    <property type="evidence" value="ECO:0007669"/>
    <property type="project" value="UniProtKB-EC"/>
</dbReference>
<evidence type="ECO:0000259" key="10">
    <source>
        <dbReference type="PROSITE" id="PS00125"/>
    </source>
</evidence>
<dbReference type="Gene3D" id="3.60.21.10">
    <property type="match status" value="1"/>
</dbReference>
<keyword evidence="4" id="KW-0904">Protein phosphatase</keyword>
<keyword evidence="3 8" id="KW-0378">Hydrolase</keyword>
<dbReference type="Pfam" id="PF00149">
    <property type="entry name" value="Metallophos"/>
    <property type="match status" value="1"/>
</dbReference>
<comment type="caution">
    <text evidence="11">The sequence shown here is derived from an EMBL/GenBank/DDBJ whole genome shotgun (WGS) entry which is preliminary data.</text>
</comment>
<dbReference type="EC" id="3.1.3.16" evidence="8"/>
<dbReference type="AlphaFoldDB" id="A0A1Q9F1E5"/>
<evidence type="ECO:0000256" key="9">
    <source>
        <dbReference type="SAM" id="SignalP"/>
    </source>
</evidence>
<keyword evidence="9" id="KW-0732">Signal</keyword>
<dbReference type="PANTHER" id="PTHR11668:SF300">
    <property type="entry name" value="SERINE_THREONINE-PROTEIN PHOSPHATASE"/>
    <property type="match status" value="1"/>
</dbReference>
<keyword evidence="12" id="KW-1185">Reference proteome</keyword>
<dbReference type="SUPFAM" id="SSF56300">
    <property type="entry name" value="Metallo-dependent phosphatases"/>
    <property type="match status" value="1"/>
</dbReference>
<dbReference type="PRINTS" id="PR00114">
    <property type="entry name" value="STPHPHTASE"/>
</dbReference>
<dbReference type="GO" id="GO:0005737">
    <property type="term" value="C:cytoplasm"/>
    <property type="evidence" value="ECO:0007669"/>
    <property type="project" value="TreeGrafter"/>
</dbReference>